<protein>
    <recommendedName>
        <fullName evidence="4">ABC transporter substrate-binding protein</fullName>
    </recommendedName>
</protein>
<accession>A0A4V2J4T5</accession>
<dbReference type="SUPFAM" id="SSF53807">
    <property type="entry name" value="Helical backbone' metal receptor"/>
    <property type="match status" value="1"/>
</dbReference>
<keyword evidence="1" id="KW-0732">Signal</keyword>
<comment type="caution">
    <text evidence="2">The sequence shown here is derived from an EMBL/GenBank/DDBJ whole genome shotgun (WGS) entry which is preliminary data.</text>
</comment>
<dbReference type="AlphaFoldDB" id="A0A4V2J4T5"/>
<name>A0A4V2J4T5_9BACL</name>
<dbReference type="OrthoDB" id="1951467at2"/>
<proteinExistence type="predicted"/>
<keyword evidence="3" id="KW-1185">Reference proteome</keyword>
<dbReference type="Proteomes" id="UP000293142">
    <property type="component" value="Unassembled WGS sequence"/>
</dbReference>
<sequence length="269" mass="28866">MIKKSKWMMSSAVIALGISCLISGCGGAKQSNPESTAQQPSSKTDAIQVVASTSLMAYLAQAAGAKDVTFIAPAELKHPPEYDFRPSDVAKVKDAALVYAGYEPFMTKLIEATKVPKERLITVNVESTPASIIEAARGLAEKWGTQAQEKAWEAEFTKATAAIEEAAKKQNTKGKKVISQKFVTSVVKWMGYEVIAEYGPDELTPAKTAELAALKPDLIADNLHMPQGQSIADLAKAPRVEIRNYPDPAQKNLVDMLKGNASSLGVSIK</sequence>
<evidence type="ECO:0008006" key="4">
    <source>
        <dbReference type="Google" id="ProtNLM"/>
    </source>
</evidence>
<evidence type="ECO:0000313" key="3">
    <source>
        <dbReference type="Proteomes" id="UP000293142"/>
    </source>
</evidence>
<feature type="chain" id="PRO_5039191960" description="ABC transporter substrate-binding protein" evidence="1">
    <location>
        <begin position="29"/>
        <end position="269"/>
    </location>
</feature>
<evidence type="ECO:0000313" key="2">
    <source>
        <dbReference type="EMBL" id="TBL81112.1"/>
    </source>
</evidence>
<dbReference type="EMBL" id="SIRE01000003">
    <property type="protein sequence ID" value="TBL81112.1"/>
    <property type="molecule type" value="Genomic_DNA"/>
</dbReference>
<gene>
    <name evidence="2" type="ORF">EYB31_03195</name>
</gene>
<organism evidence="2 3">
    <name type="scientific">Paenibacillus thalictri</name>
    <dbReference type="NCBI Taxonomy" id="2527873"/>
    <lineage>
        <taxon>Bacteria</taxon>
        <taxon>Bacillati</taxon>
        <taxon>Bacillota</taxon>
        <taxon>Bacilli</taxon>
        <taxon>Bacillales</taxon>
        <taxon>Paenibacillaceae</taxon>
        <taxon>Paenibacillus</taxon>
    </lineage>
</organism>
<dbReference type="Gene3D" id="3.40.50.1980">
    <property type="entry name" value="Nitrogenase molybdenum iron protein domain"/>
    <property type="match status" value="1"/>
</dbReference>
<dbReference type="RefSeq" id="WP_131011824.1">
    <property type="nucleotide sequence ID" value="NZ_SIRE01000003.1"/>
</dbReference>
<dbReference type="PROSITE" id="PS51257">
    <property type="entry name" value="PROKAR_LIPOPROTEIN"/>
    <property type="match status" value="1"/>
</dbReference>
<evidence type="ECO:0000256" key="1">
    <source>
        <dbReference type="SAM" id="SignalP"/>
    </source>
</evidence>
<reference evidence="2 3" key="1">
    <citation type="submission" date="2019-02" db="EMBL/GenBank/DDBJ databases">
        <title>Paenibacillus sp. nov., isolated from surface-sterilized tissue of Thalictrum simplex L.</title>
        <authorList>
            <person name="Tuo L."/>
        </authorList>
    </citation>
    <scope>NUCLEOTIDE SEQUENCE [LARGE SCALE GENOMIC DNA]</scope>
    <source>
        <strain evidence="2 3">N2SHLJ1</strain>
    </source>
</reference>
<feature type="signal peptide" evidence="1">
    <location>
        <begin position="1"/>
        <end position="28"/>
    </location>
</feature>